<dbReference type="InterPro" id="IPR051081">
    <property type="entry name" value="HTH_MetalResp_TranReg"/>
</dbReference>
<keyword evidence="2 5" id="KW-0238">DNA-binding</keyword>
<name>A0A1I5G9A7_9ACTN</name>
<dbReference type="InParanoid" id="A0A1I5G9A7"/>
<dbReference type="NCBIfam" id="NF033788">
    <property type="entry name" value="HTH_metalloreg"/>
    <property type="match status" value="1"/>
</dbReference>
<dbReference type="AlphaFoldDB" id="A0A1I5G9A7"/>
<dbReference type="CDD" id="cd00090">
    <property type="entry name" value="HTH_ARSR"/>
    <property type="match status" value="1"/>
</dbReference>
<evidence type="ECO:0000256" key="1">
    <source>
        <dbReference type="ARBA" id="ARBA00023015"/>
    </source>
</evidence>
<reference evidence="5 6" key="1">
    <citation type="submission" date="2016-10" db="EMBL/GenBank/DDBJ databases">
        <authorList>
            <person name="de Groot N.N."/>
        </authorList>
    </citation>
    <scope>NUCLEOTIDE SEQUENCE [LARGE SCALE GENOMIC DNA]</scope>
    <source>
        <strain evidence="5 6">DSM 43067</strain>
    </source>
</reference>
<dbReference type="EMBL" id="FOVH01000005">
    <property type="protein sequence ID" value="SFO32041.1"/>
    <property type="molecule type" value="Genomic_DNA"/>
</dbReference>
<organism evidence="5 6">
    <name type="scientific">Actinomadura madurae</name>
    <dbReference type="NCBI Taxonomy" id="1993"/>
    <lineage>
        <taxon>Bacteria</taxon>
        <taxon>Bacillati</taxon>
        <taxon>Actinomycetota</taxon>
        <taxon>Actinomycetes</taxon>
        <taxon>Streptosporangiales</taxon>
        <taxon>Thermomonosporaceae</taxon>
        <taxon>Actinomadura</taxon>
    </lineage>
</organism>
<evidence type="ECO:0000313" key="5">
    <source>
        <dbReference type="EMBL" id="SFO32041.1"/>
    </source>
</evidence>
<keyword evidence="6" id="KW-1185">Reference proteome</keyword>
<protein>
    <submittedName>
        <fullName evidence="5">DNA-binding transcriptional regulator, ArsR family</fullName>
    </submittedName>
</protein>
<dbReference type="InterPro" id="IPR001845">
    <property type="entry name" value="HTH_ArsR_DNA-bd_dom"/>
</dbReference>
<evidence type="ECO:0000259" key="4">
    <source>
        <dbReference type="PROSITE" id="PS50987"/>
    </source>
</evidence>
<evidence type="ECO:0000256" key="2">
    <source>
        <dbReference type="ARBA" id="ARBA00023125"/>
    </source>
</evidence>
<dbReference type="GO" id="GO:0003677">
    <property type="term" value="F:DNA binding"/>
    <property type="evidence" value="ECO:0007669"/>
    <property type="project" value="UniProtKB-KW"/>
</dbReference>
<sequence length="126" mass="14265">MSYAFSVDDVVGAIADPVRREILVMLRRGRLSAGQIAAHFQISRPAVSRHLRVLRQSGLVRGEAVGRNRLYELDAGRFSELSTWLAQFAEPSGWEHRFDALETEVYRTRRENRSGRAPAQPKEDTA</sequence>
<dbReference type="GO" id="GO:0003700">
    <property type="term" value="F:DNA-binding transcription factor activity"/>
    <property type="evidence" value="ECO:0007669"/>
    <property type="project" value="InterPro"/>
</dbReference>
<dbReference type="InterPro" id="IPR036388">
    <property type="entry name" value="WH-like_DNA-bd_sf"/>
</dbReference>
<dbReference type="InterPro" id="IPR011991">
    <property type="entry name" value="ArsR-like_HTH"/>
</dbReference>
<dbReference type="PROSITE" id="PS50987">
    <property type="entry name" value="HTH_ARSR_2"/>
    <property type="match status" value="1"/>
</dbReference>
<dbReference type="Pfam" id="PF01022">
    <property type="entry name" value="HTH_5"/>
    <property type="match status" value="1"/>
</dbReference>
<dbReference type="SUPFAM" id="SSF46785">
    <property type="entry name" value="Winged helix' DNA-binding domain"/>
    <property type="match status" value="1"/>
</dbReference>
<dbReference type="Proteomes" id="UP000183413">
    <property type="component" value="Unassembled WGS sequence"/>
</dbReference>
<keyword evidence="1" id="KW-0805">Transcription regulation</keyword>
<dbReference type="RefSeq" id="WP_075021406.1">
    <property type="nucleotide sequence ID" value="NZ_JAJQLD010000001.1"/>
</dbReference>
<dbReference type="PRINTS" id="PR00778">
    <property type="entry name" value="HTHARSR"/>
</dbReference>
<feature type="domain" description="HTH arsR-type" evidence="4">
    <location>
        <begin position="1"/>
        <end position="93"/>
    </location>
</feature>
<keyword evidence="3" id="KW-0804">Transcription</keyword>
<dbReference type="SMART" id="SM00418">
    <property type="entry name" value="HTH_ARSR"/>
    <property type="match status" value="1"/>
</dbReference>
<proteinExistence type="predicted"/>
<dbReference type="PANTHER" id="PTHR33154:SF33">
    <property type="entry name" value="TRANSCRIPTIONAL REPRESSOR SDPR"/>
    <property type="match status" value="1"/>
</dbReference>
<dbReference type="PANTHER" id="PTHR33154">
    <property type="entry name" value="TRANSCRIPTIONAL REGULATOR, ARSR FAMILY"/>
    <property type="match status" value="1"/>
</dbReference>
<gene>
    <name evidence="5" type="ORF">SAMN04489713_10571</name>
</gene>
<dbReference type="Gene3D" id="1.10.10.10">
    <property type="entry name" value="Winged helix-like DNA-binding domain superfamily/Winged helix DNA-binding domain"/>
    <property type="match status" value="1"/>
</dbReference>
<evidence type="ECO:0000313" key="6">
    <source>
        <dbReference type="Proteomes" id="UP000183413"/>
    </source>
</evidence>
<accession>A0A1I5G9A7</accession>
<dbReference type="InterPro" id="IPR036390">
    <property type="entry name" value="WH_DNA-bd_sf"/>
</dbReference>
<dbReference type="eggNOG" id="COG0640">
    <property type="taxonomic scope" value="Bacteria"/>
</dbReference>
<dbReference type="STRING" id="1993.SAMN04489713_10571"/>
<evidence type="ECO:0000256" key="3">
    <source>
        <dbReference type="ARBA" id="ARBA00023163"/>
    </source>
</evidence>